<dbReference type="Pfam" id="PF21530">
    <property type="entry name" value="Pif1_2B_dom"/>
    <property type="match status" value="1"/>
</dbReference>
<dbReference type="GO" id="GO:0016787">
    <property type="term" value="F:hydrolase activity"/>
    <property type="evidence" value="ECO:0007669"/>
    <property type="project" value="UniProtKB-KW"/>
</dbReference>
<feature type="domain" description="DNA helicase Pif1-like 2B" evidence="3">
    <location>
        <begin position="320"/>
        <end position="362"/>
    </location>
</feature>
<keyword evidence="1" id="KW-0233">DNA recombination</keyword>
<reference evidence="4" key="1">
    <citation type="submission" date="2020-08" db="EMBL/GenBank/DDBJ databases">
        <title>Multicomponent nature underlies the extraordinary mechanical properties of spider dragline silk.</title>
        <authorList>
            <person name="Kono N."/>
            <person name="Nakamura H."/>
            <person name="Mori M."/>
            <person name="Yoshida Y."/>
            <person name="Ohtoshi R."/>
            <person name="Malay A.D."/>
            <person name="Moran D.A.P."/>
            <person name="Tomita M."/>
            <person name="Numata K."/>
            <person name="Arakawa K."/>
        </authorList>
    </citation>
    <scope>NUCLEOTIDE SEQUENCE</scope>
</reference>
<comment type="similarity">
    <text evidence="1">Belongs to the helicase family.</text>
</comment>
<protein>
    <recommendedName>
        <fullName evidence="1">ATP-dependent DNA helicase</fullName>
        <ecNumber evidence="1">5.6.2.3</ecNumber>
    </recommendedName>
</protein>
<dbReference type="SUPFAM" id="SSF52540">
    <property type="entry name" value="P-loop containing nucleoside triphosphate hydrolases"/>
    <property type="match status" value="1"/>
</dbReference>
<gene>
    <name evidence="4" type="primary">g.4836</name>
    <name evidence="4" type="ORF">TNIN_485471</name>
</gene>
<dbReference type="InterPro" id="IPR049163">
    <property type="entry name" value="Pif1-like_2B_dom"/>
</dbReference>
<evidence type="ECO:0000259" key="3">
    <source>
        <dbReference type="Pfam" id="PF21530"/>
    </source>
</evidence>
<dbReference type="GO" id="GO:0005524">
    <property type="term" value="F:ATP binding"/>
    <property type="evidence" value="ECO:0007669"/>
    <property type="project" value="UniProtKB-KW"/>
</dbReference>
<dbReference type="PANTHER" id="PTHR10492:SF57">
    <property type="entry name" value="ATP-DEPENDENT DNA HELICASE"/>
    <property type="match status" value="1"/>
</dbReference>
<dbReference type="GO" id="GO:0000723">
    <property type="term" value="P:telomere maintenance"/>
    <property type="evidence" value="ECO:0007669"/>
    <property type="project" value="InterPro"/>
</dbReference>
<comment type="caution">
    <text evidence="4">The sequence shown here is derived from an EMBL/GenBank/DDBJ whole genome shotgun (WGS) entry which is preliminary data.</text>
</comment>
<proteinExistence type="inferred from homology"/>
<accession>A0A8X7CJ32</accession>
<dbReference type="PANTHER" id="PTHR10492">
    <property type="match status" value="1"/>
</dbReference>
<dbReference type="Pfam" id="PF05970">
    <property type="entry name" value="PIF1"/>
    <property type="match status" value="1"/>
</dbReference>
<evidence type="ECO:0000313" key="5">
    <source>
        <dbReference type="Proteomes" id="UP000886998"/>
    </source>
</evidence>
<keyword evidence="1 4" id="KW-0347">Helicase</keyword>
<dbReference type="Proteomes" id="UP000886998">
    <property type="component" value="Unassembled WGS sequence"/>
</dbReference>
<keyword evidence="1" id="KW-0234">DNA repair</keyword>
<keyword evidence="5" id="KW-1185">Reference proteome</keyword>
<comment type="cofactor">
    <cofactor evidence="1">
        <name>Mg(2+)</name>
        <dbReference type="ChEBI" id="CHEBI:18420"/>
    </cofactor>
</comment>
<evidence type="ECO:0000259" key="2">
    <source>
        <dbReference type="Pfam" id="PF05970"/>
    </source>
</evidence>
<feature type="non-terminal residue" evidence="4">
    <location>
        <position position="1"/>
    </location>
</feature>
<evidence type="ECO:0000256" key="1">
    <source>
        <dbReference type="RuleBase" id="RU363044"/>
    </source>
</evidence>
<feature type="domain" description="DNA helicase Pif1-like DEAD-box helicase" evidence="2">
    <location>
        <begin position="191"/>
        <end position="261"/>
    </location>
</feature>
<keyword evidence="1" id="KW-0547">Nucleotide-binding</keyword>
<dbReference type="GO" id="GO:0043139">
    <property type="term" value="F:5'-3' DNA helicase activity"/>
    <property type="evidence" value="ECO:0007669"/>
    <property type="project" value="UniProtKB-EC"/>
</dbReference>
<dbReference type="GO" id="GO:0006281">
    <property type="term" value="P:DNA repair"/>
    <property type="evidence" value="ECO:0007669"/>
    <property type="project" value="UniProtKB-KW"/>
</dbReference>
<keyword evidence="1" id="KW-0378">Hydrolase</keyword>
<dbReference type="InterPro" id="IPR010285">
    <property type="entry name" value="DNA_helicase_pif1-like_DEAD"/>
</dbReference>
<name>A0A8X7CJ32_9ARAC</name>
<keyword evidence="1" id="KW-0067">ATP-binding</keyword>
<dbReference type="OrthoDB" id="5873345at2759"/>
<sequence>VHEHGFPETQIGSNGERYYTIASSGHDEIEHALESIPSYYGLSFQERLRGCANRPNVDYSMDEVVNFGSRLPFSLCRALKWKDEIQLEKNGKTVSDYQKIKKDRIWERVYTVHPGNAERYYLRLFLHKIRRPTSFTAIKIVAGVVQPSLQAACRALGLLEDDAHWNSTFEEALRSLNLQIKPDALGHKRLQPNYGGLTALLTGNFRQSLPVVIRGTRAYIVKAGQRLSLRINMRVNLQHDLRAEMFSKLLIDFGNGKINEVEVGIDCSAWLKERAILTPTNDSANNINNFLLNKLTTKHAKYESVDSLMEAEDAVHYPVEFLNTLRPPGMPPHVLNLKTRAPIRLLHSLNPPKLCNGTKLQV</sequence>
<dbReference type="EMBL" id="BMAV01018329">
    <property type="protein sequence ID" value="GFY70563.1"/>
    <property type="molecule type" value="Genomic_DNA"/>
</dbReference>
<dbReference type="InterPro" id="IPR027417">
    <property type="entry name" value="P-loop_NTPase"/>
</dbReference>
<dbReference type="EC" id="5.6.2.3" evidence="1"/>
<evidence type="ECO:0000313" key="4">
    <source>
        <dbReference type="EMBL" id="GFY70563.1"/>
    </source>
</evidence>
<comment type="catalytic activity">
    <reaction evidence="1">
        <text>ATP + H2O = ADP + phosphate + H(+)</text>
        <dbReference type="Rhea" id="RHEA:13065"/>
        <dbReference type="ChEBI" id="CHEBI:15377"/>
        <dbReference type="ChEBI" id="CHEBI:15378"/>
        <dbReference type="ChEBI" id="CHEBI:30616"/>
        <dbReference type="ChEBI" id="CHEBI:43474"/>
        <dbReference type="ChEBI" id="CHEBI:456216"/>
        <dbReference type="EC" id="5.6.2.3"/>
    </reaction>
</comment>
<keyword evidence="1" id="KW-0227">DNA damage</keyword>
<organism evidence="4 5">
    <name type="scientific">Trichonephila inaurata madagascariensis</name>
    <dbReference type="NCBI Taxonomy" id="2747483"/>
    <lineage>
        <taxon>Eukaryota</taxon>
        <taxon>Metazoa</taxon>
        <taxon>Ecdysozoa</taxon>
        <taxon>Arthropoda</taxon>
        <taxon>Chelicerata</taxon>
        <taxon>Arachnida</taxon>
        <taxon>Araneae</taxon>
        <taxon>Araneomorphae</taxon>
        <taxon>Entelegynae</taxon>
        <taxon>Araneoidea</taxon>
        <taxon>Nephilidae</taxon>
        <taxon>Trichonephila</taxon>
        <taxon>Trichonephila inaurata</taxon>
    </lineage>
</organism>
<dbReference type="AlphaFoldDB" id="A0A8X7CJ32"/>
<dbReference type="GO" id="GO:0006310">
    <property type="term" value="P:DNA recombination"/>
    <property type="evidence" value="ECO:0007669"/>
    <property type="project" value="UniProtKB-KW"/>
</dbReference>